<organism evidence="14 15">
    <name type="scientific">Hydrocarboniphaga effusa AP103</name>
    <dbReference type="NCBI Taxonomy" id="1172194"/>
    <lineage>
        <taxon>Bacteria</taxon>
        <taxon>Pseudomonadati</taxon>
        <taxon>Pseudomonadota</taxon>
        <taxon>Gammaproteobacteria</taxon>
        <taxon>Nevskiales</taxon>
        <taxon>Nevskiaceae</taxon>
        <taxon>Hydrocarboniphaga</taxon>
    </lineage>
</organism>
<comment type="similarity">
    <text evidence="11">Belongs to the class I-like SAM-binding methyltransferase superfamily. RNA methyltransferase RlmE family.</text>
</comment>
<dbReference type="NCBIfam" id="NF008390">
    <property type="entry name" value="PRK11188.1"/>
    <property type="match status" value="1"/>
</dbReference>
<feature type="binding site" evidence="11">
    <location>
        <position position="98"/>
    </location>
    <ligand>
        <name>S-adenosyl-L-methionine</name>
        <dbReference type="ChEBI" id="CHEBI:59789"/>
    </ligand>
</feature>
<dbReference type="RefSeq" id="WP_007183357.1">
    <property type="nucleotide sequence ID" value="NZ_AKGD01000001.1"/>
</dbReference>
<accession>I8I2T4</accession>
<keyword evidence="15" id="KW-1185">Reference proteome</keyword>
<keyword evidence="11" id="KW-0963">Cytoplasm</keyword>
<comment type="caution">
    <text evidence="14">The sequence shown here is derived from an EMBL/GenBank/DDBJ whole genome shotgun (WGS) entry which is preliminary data.</text>
</comment>
<evidence type="ECO:0000256" key="7">
    <source>
        <dbReference type="ARBA" id="ARBA00041129"/>
    </source>
</evidence>
<dbReference type="STRING" id="1172194.WQQ_03980"/>
<feature type="binding site" evidence="11">
    <location>
        <position position="82"/>
    </location>
    <ligand>
        <name>S-adenosyl-L-methionine</name>
        <dbReference type="ChEBI" id="CHEBI:59789"/>
    </ligand>
</feature>
<dbReference type="InterPro" id="IPR002877">
    <property type="entry name" value="RNA_MeTrfase_FtsJ_dom"/>
</dbReference>
<dbReference type="AlphaFoldDB" id="I8I2T4"/>
<keyword evidence="3 11" id="KW-0808">Transferase</keyword>
<name>I8I2T4_9GAMM</name>
<evidence type="ECO:0000259" key="13">
    <source>
        <dbReference type="Pfam" id="PF01728"/>
    </source>
</evidence>
<dbReference type="PANTHER" id="PTHR10920:SF18">
    <property type="entry name" value="RRNA METHYLTRANSFERASE 2, MITOCHONDRIAL"/>
    <property type="match status" value="1"/>
</dbReference>
<dbReference type="PATRIC" id="fig|1172194.4.peg.377"/>
<reference evidence="14 15" key="1">
    <citation type="journal article" date="2012" name="J. Bacteriol.">
        <title>Genome Sequence of n-Alkane-Degrading Hydrocarboniphaga effusa Strain AP103T (ATCC BAA-332T).</title>
        <authorList>
            <person name="Chang H.K."/>
            <person name="Zylstra G.J."/>
            <person name="Chae J.C."/>
        </authorList>
    </citation>
    <scope>NUCLEOTIDE SEQUENCE [LARGE SCALE GENOMIC DNA]</scope>
    <source>
        <strain evidence="14 15">AP103</strain>
    </source>
</reference>
<keyword evidence="4 11" id="KW-0949">S-adenosyl-L-methionine</keyword>
<dbReference type="PIRSF" id="PIRSF005461">
    <property type="entry name" value="23S_rRNA_mtase"/>
    <property type="match status" value="1"/>
</dbReference>
<evidence type="ECO:0000256" key="2">
    <source>
        <dbReference type="ARBA" id="ARBA00022603"/>
    </source>
</evidence>
<evidence type="ECO:0000256" key="9">
    <source>
        <dbReference type="ARBA" id="ARBA00042745"/>
    </source>
</evidence>
<evidence type="ECO:0000256" key="11">
    <source>
        <dbReference type="HAMAP-Rule" id="MF_01547"/>
    </source>
</evidence>
<dbReference type="InterPro" id="IPR050082">
    <property type="entry name" value="RNA_methyltr_RlmE"/>
</dbReference>
<dbReference type="SUPFAM" id="SSF53335">
    <property type="entry name" value="S-adenosyl-L-methionine-dependent methyltransferases"/>
    <property type="match status" value="1"/>
</dbReference>
<evidence type="ECO:0000313" key="14">
    <source>
        <dbReference type="EMBL" id="EIT70261.1"/>
    </source>
</evidence>
<dbReference type="Proteomes" id="UP000003704">
    <property type="component" value="Unassembled WGS sequence"/>
</dbReference>
<feature type="domain" description="Ribosomal RNA methyltransferase FtsJ" evidence="13">
    <location>
        <begin position="30"/>
        <end position="210"/>
    </location>
</feature>
<feature type="binding site" evidence="11">
    <location>
        <position position="62"/>
    </location>
    <ligand>
        <name>S-adenosyl-L-methionine</name>
        <dbReference type="ChEBI" id="CHEBI:59789"/>
    </ligand>
</feature>
<evidence type="ECO:0000313" key="15">
    <source>
        <dbReference type="Proteomes" id="UP000003704"/>
    </source>
</evidence>
<dbReference type="Pfam" id="PF01728">
    <property type="entry name" value="FtsJ"/>
    <property type="match status" value="1"/>
</dbReference>
<comment type="function">
    <text evidence="5 11">Specifically methylates the uridine in position 2552 of 23S rRNA at the 2'-O position of the ribose in the fully assembled 50S ribosomal subunit.</text>
</comment>
<evidence type="ECO:0000256" key="5">
    <source>
        <dbReference type="ARBA" id="ARBA00037569"/>
    </source>
</evidence>
<dbReference type="HAMAP" id="MF_01547">
    <property type="entry name" value="RNA_methyltr_E"/>
    <property type="match status" value="1"/>
</dbReference>
<dbReference type="GO" id="GO:0005737">
    <property type="term" value="C:cytoplasm"/>
    <property type="evidence" value="ECO:0007669"/>
    <property type="project" value="UniProtKB-SubCell"/>
</dbReference>
<keyword evidence="1 11" id="KW-0698">rRNA processing</keyword>
<evidence type="ECO:0000256" key="10">
    <source>
        <dbReference type="ARBA" id="ARBA00048970"/>
    </source>
</evidence>
<dbReference type="FunFam" id="3.40.50.150:FF:000005">
    <property type="entry name" value="Ribosomal RNA large subunit methyltransferase E"/>
    <property type="match status" value="1"/>
</dbReference>
<keyword evidence="2 11" id="KW-0489">Methyltransferase</keyword>
<evidence type="ECO:0000256" key="3">
    <source>
        <dbReference type="ARBA" id="ARBA00022679"/>
    </source>
</evidence>
<protein>
    <recommendedName>
        <fullName evidence="7 11">Ribosomal RNA large subunit methyltransferase E</fullName>
        <ecNumber evidence="6 11">2.1.1.166</ecNumber>
    </recommendedName>
    <alternativeName>
        <fullName evidence="9 11">23S rRNA Um2552 methyltransferase</fullName>
    </alternativeName>
    <alternativeName>
        <fullName evidence="8 11">rRNA (uridine-2'-O-)-methyltransferase</fullName>
    </alternativeName>
</protein>
<gene>
    <name evidence="11" type="primary">rlmE</name>
    <name evidence="11" type="synonym">ftsJ</name>
    <name evidence="11" type="synonym">rrmJ</name>
    <name evidence="14" type="ORF">WQQ_03980</name>
</gene>
<dbReference type="InterPro" id="IPR015507">
    <property type="entry name" value="rRNA-MeTfrase_E"/>
</dbReference>
<dbReference type="EMBL" id="AKGD01000001">
    <property type="protein sequence ID" value="EIT70261.1"/>
    <property type="molecule type" value="Genomic_DNA"/>
</dbReference>
<dbReference type="OrthoDB" id="9790080at2"/>
<proteinExistence type="inferred from homology"/>
<dbReference type="EC" id="2.1.1.166" evidence="6 11"/>
<sequence length="213" mass="23451">MTQKRSDSSARWLAEHEADLYVQKARKLGYRSRAVFKLQEILEKDRLVRPGMIVVDLGAAPGGWSQITRPLLGSKGRLIALDILPIEPLKDVEIILGDFREESVLRELESRVGAASGGAAVDLVLSDMAPNMSGVDAADQASSLYLCELALEFCAGHLKKGGAYVVKVFQGEGFDAYLKTVRSQFGSVSIRKPKASRPRSREVYLVARNYLRV</sequence>
<evidence type="ECO:0000256" key="4">
    <source>
        <dbReference type="ARBA" id="ARBA00022691"/>
    </source>
</evidence>
<dbReference type="GO" id="GO:0008650">
    <property type="term" value="F:rRNA (uridine-2'-O-)-methyltransferase activity"/>
    <property type="evidence" value="ECO:0007669"/>
    <property type="project" value="UniProtKB-UniRule"/>
</dbReference>
<feature type="binding site" evidence="11">
    <location>
        <position position="64"/>
    </location>
    <ligand>
        <name>S-adenosyl-L-methionine</name>
        <dbReference type="ChEBI" id="CHEBI:59789"/>
    </ligand>
</feature>
<dbReference type="Gene3D" id="3.40.50.150">
    <property type="entry name" value="Vaccinia Virus protein VP39"/>
    <property type="match status" value="1"/>
</dbReference>
<evidence type="ECO:0000256" key="1">
    <source>
        <dbReference type="ARBA" id="ARBA00022552"/>
    </source>
</evidence>
<comment type="catalytic activity">
    <reaction evidence="10 11">
        <text>uridine(2552) in 23S rRNA + S-adenosyl-L-methionine = 2'-O-methyluridine(2552) in 23S rRNA + S-adenosyl-L-homocysteine + H(+)</text>
        <dbReference type="Rhea" id="RHEA:42720"/>
        <dbReference type="Rhea" id="RHEA-COMP:10202"/>
        <dbReference type="Rhea" id="RHEA-COMP:10203"/>
        <dbReference type="ChEBI" id="CHEBI:15378"/>
        <dbReference type="ChEBI" id="CHEBI:57856"/>
        <dbReference type="ChEBI" id="CHEBI:59789"/>
        <dbReference type="ChEBI" id="CHEBI:65315"/>
        <dbReference type="ChEBI" id="CHEBI:74478"/>
        <dbReference type="EC" id="2.1.1.166"/>
    </reaction>
</comment>
<feature type="active site" description="Proton acceptor" evidence="11 12">
    <location>
        <position position="167"/>
    </location>
</feature>
<evidence type="ECO:0000256" key="12">
    <source>
        <dbReference type="PIRSR" id="PIRSR005461-1"/>
    </source>
</evidence>
<comment type="subcellular location">
    <subcellularLocation>
        <location evidence="11">Cytoplasm</location>
    </subcellularLocation>
</comment>
<dbReference type="PANTHER" id="PTHR10920">
    <property type="entry name" value="RIBOSOMAL RNA METHYLTRANSFERASE"/>
    <property type="match status" value="1"/>
</dbReference>
<dbReference type="InterPro" id="IPR029063">
    <property type="entry name" value="SAM-dependent_MTases_sf"/>
</dbReference>
<evidence type="ECO:0000256" key="6">
    <source>
        <dbReference type="ARBA" id="ARBA00038861"/>
    </source>
</evidence>
<evidence type="ECO:0000256" key="8">
    <source>
        <dbReference type="ARBA" id="ARBA00041995"/>
    </source>
</evidence>
<feature type="binding site" evidence="11">
    <location>
        <position position="127"/>
    </location>
    <ligand>
        <name>S-adenosyl-L-methionine</name>
        <dbReference type="ChEBI" id="CHEBI:59789"/>
    </ligand>
</feature>